<dbReference type="InterPro" id="IPR029058">
    <property type="entry name" value="AB_hydrolase_fold"/>
</dbReference>
<dbReference type="InterPro" id="IPR050471">
    <property type="entry name" value="AB_hydrolase"/>
</dbReference>
<dbReference type="SUPFAM" id="SSF53474">
    <property type="entry name" value="alpha/beta-Hydrolases"/>
    <property type="match status" value="1"/>
</dbReference>
<dbReference type="PRINTS" id="PR00111">
    <property type="entry name" value="ABHYDROLASE"/>
</dbReference>
<gene>
    <name evidence="2" type="ORF">GFL91_25680</name>
</gene>
<dbReference type="InterPro" id="IPR000073">
    <property type="entry name" value="AB_hydrolase_1"/>
</dbReference>
<accession>A0A8I2KHD9</accession>
<comment type="caution">
    <text evidence="2">The sequence shown here is derived from an EMBL/GenBank/DDBJ whole genome shotgun (WGS) entry which is preliminary data.</text>
</comment>
<reference evidence="2" key="1">
    <citation type="submission" date="2019-10" db="EMBL/GenBank/DDBJ databases">
        <title>Rhizobium leguminosarum symbiovar viciae collection.</title>
        <authorList>
            <person name="Boivin S."/>
            <person name="Lepetit M."/>
        </authorList>
    </citation>
    <scope>NUCLEOTIDE SEQUENCE</scope>
    <source>
        <strain evidence="2">L143</strain>
    </source>
</reference>
<evidence type="ECO:0000313" key="3">
    <source>
        <dbReference type="Proteomes" id="UP000662259"/>
    </source>
</evidence>
<feature type="domain" description="AB hydrolase-1" evidence="1">
    <location>
        <begin position="34"/>
        <end position="257"/>
    </location>
</feature>
<evidence type="ECO:0000313" key="2">
    <source>
        <dbReference type="EMBL" id="NKM48298.1"/>
    </source>
</evidence>
<dbReference type="GO" id="GO:0016787">
    <property type="term" value="F:hydrolase activity"/>
    <property type="evidence" value="ECO:0007669"/>
    <property type="project" value="UniProtKB-KW"/>
</dbReference>
<dbReference type="PANTHER" id="PTHR43433">
    <property type="entry name" value="HYDROLASE, ALPHA/BETA FOLD FAMILY PROTEIN"/>
    <property type="match status" value="1"/>
</dbReference>
<name>A0A8I2KHD9_RHILV</name>
<protein>
    <submittedName>
        <fullName evidence="2">Alpha/beta fold hydrolase</fullName>
    </submittedName>
</protein>
<dbReference type="AlphaFoldDB" id="A0A8I2KHD9"/>
<keyword evidence="2" id="KW-0378">Hydrolase</keyword>
<dbReference type="Proteomes" id="UP000662259">
    <property type="component" value="Unassembled WGS sequence"/>
</dbReference>
<dbReference type="Pfam" id="PF00561">
    <property type="entry name" value="Abhydrolase_1"/>
    <property type="match status" value="1"/>
</dbReference>
<organism evidence="2 3">
    <name type="scientific">Rhizobium leguminosarum bv. viciae</name>
    <dbReference type="NCBI Taxonomy" id="387"/>
    <lineage>
        <taxon>Bacteria</taxon>
        <taxon>Pseudomonadati</taxon>
        <taxon>Pseudomonadota</taxon>
        <taxon>Alphaproteobacteria</taxon>
        <taxon>Hyphomicrobiales</taxon>
        <taxon>Rhizobiaceae</taxon>
        <taxon>Rhizobium/Agrobacterium group</taxon>
        <taxon>Rhizobium</taxon>
    </lineage>
</organism>
<dbReference type="Gene3D" id="3.40.50.1820">
    <property type="entry name" value="alpha/beta hydrolase"/>
    <property type="match status" value="1"/>
</dbReference>
<sequence>MSSTNDRVNCRSETVSRKATKMLAYNKEGSGERALLLITGLGGHASFWDKQRPGLAEQFTVLSFDQRGMGANREVTGRHTLDEIVSDAISILDDAGVAKASIIGHSMGGVITQCIVLDHPSRVRSAVFSGTFCAFDWYMMTIGNLRQKVLETAGSAAFGHLSALLAMPGANVLDPSYDLKARLDGGPKATDQVMQLRQKAVYSFDRRDELRQVDLPSLVVGATDDMLAPPYQSRNIAELIPGARLEMLDGGHFFPVTRPERYFEVIQPFLAEQVQL</sequence>
<dbReference type="EMBL" id="WIEZ01000015">
    <property type="protein sequence ID" value="NKM48298.1"/>
    <property type="molecule type" value="Genomic_DNA"/>
</dbReference>
<evidence type="ECO:0000259" key="1">
    <source>
        <dbReference type="Pfam" id="PF00561"/>
    </source>
</evidence>
<dbReference type="PANTHER" id="PTHR43433:SF5">
    <property type="entry name" value="AB HYDROLASE-1 DOMAIN-CONTAINING PROTEIN"/>
    <property type="match status" value="1"/>
</dbReference>
<proteinExistence type="predicted"/>